<dbReference type="PROSITE" id="PS51272">
    <property type="entry name" value="SLH"/>
    <property type="match status" value="1"/>
</dbReference>
<dbReference type="EMBL" id="WHOD01000109">
    <property type="protein sequence ID" value="NOU97305.1"/>
    <property type="molecule type" value="Genomic_DNA"/>
</dbReference>
<dbReference type="AlphaFoldDB" id="A0A972H2A3"/>
<gene>
    <name evidence="2" type="ORF">GC093_29355</name>
</gene>
<comment type="caution">
    <text evidence="2">The sequence shown here is derived from an EMBL/GenBank/DDBJ whole genome shotgun (WGS) entry which is preliminary data.</text>
</comment>
<protein>
    <recommendedName>
        <fullName evidence="1">SLH domain-containing protein</fullName>
    </recommendedName>
</protein>
<name>A0A972H2A3_9BACL</name>
<dbReference type="RefSeq" id="WP_171655541.1">
    <property type="nucleotide sequence ID" value="NZ_WHOD01000109.1"/>
</dbReference>
<feature type="domain" description="SLH" evidence="1">
    <location>
        <begin position="1"/>
        <end position="48"/>
    </location>
</feature>
<dbReference type="Proteomes" id="UP000641588">
    <property type="component" value="Unassembled WGS sequence"/>
</dbReference>
<organism evidence="2 3">
    <name type="scientific">Paenibacillus foliorum</name>
    <dbReference type="NCBI Taxonomy" id="2654974"/>
    <lineage>
        <taxon>Bacteria</taxon>
        <taxon>Bacillati</taxon>
        <taxon>Bacillota</taxon>
        <taxon>Bacilli</taxon>
        <taxon>Bacillales</taxon>
        <taxon>Paenibacillaceae</taxon>
        <taxon>Paenibacillus</taxon>
    </lineage>
</organism>
<reference evidence="2" key="1">
    <citation type="submission" date="2019-10" db="EMBL/GenBank/DDBJ databases">
        <title>Description of Paenibacillus glebae sp. nov.</title>
        <authorList>
            <person name="Carlier A."/>
            <person name="Qi S."/>
        </authorList>
    </citation>
    <scope>NUCLEOTIDE SEQUENCE</scope>
    <source>
        <strain evidence="2">LMG 31456</strain>
    </source>
</reference>
<proteinExistence type="predicted"/>
<dbReference type="Pfam" id="PF00395">
    <property type="entry name" value="SLH"/>
    <property type="match status" value="1"/>
</dbReference>
<accession>A0A972H2A3</accession>
<evidence type="ECO:0000259" key="1">
    <source>
        <dbReference type="PROSITE" id="PS51272"/>
    </source>
</evidence>
<evidence type="ECO:0000313" key="2">
    <source>
        <dbReference type="EMBL" id="NOU97305.1"/>
    </source>
</evidence>
<evidence type="ECO:0000313" key="3">
    <source>
        <dbReference type="Proteomes" id="UP000641588"/>
    </source>
</evidence>
<sequence length="48" mass="5212">MQHIAFIVAMLKQGIISGRDNNLFAPNENATRAEAVSLIMALQSAVQK</sequence>
<dbReference type="InterPro" id="IPR001119">
    <property type="entry name" value="SLH_dom"/>
</dbReference>
<keyword evidence="3" id="KW-1185">Reference proteome</keyword>